<dbReference type="AlphaFoldDB" id="Q50L74"/>
<name>Q50L74_DROVA</name>
<protein>
    <submittedName>
        <fullName evidence="1">Uncharacterized protein CG11779</fullName>
    </submittedName>
</protein>
<sequence>MFAKLCRPVPSIKFWSVKCLYRPRRFNKYDI</sequence>
<dbReference type="EMBL" id="AB194435">
    <property type="protein sequence ID" value="BAD98222.1"/>
    <property type="molecule type" value="Genomic_DNA"/>
</dbReference>
<proteinExistence type="predicted"/>
<feature type="non-terminal residue" evidence="1">
    <location>
        <position position="31"/>
    </location>
</feature>
<evidence type="ECO:0000313" key="1">
    <source>
        <dbReference type="EMBL" id="BAD98222.1"/>
    </source>
</evidence>
<gene>
    <name evidence="1" type="ORF">CG11779</name>
</gene>
<accession>Q50L74</accession>
<organism evidence="1">
    <name type="scientific">Drosophila varians</name>
    <name type="common">Fruit fly</name>
    <dbReference type="NCBI Taxonomy" id="30050"/>
    <lineage>
        <taxon>Eukaryota</taxon>
        <taxon>Metazoa</taxon>
        <taxon>Ecdysozoa</taxon>
        <taxon>Arthropoda</taxon>
        <taxon>Hexapoda</taxon>
        <taxon>Insecta</taxon>
        <taxon>Pterygota</taxon>
        <taxon>Neoptera</taxon>
        <taxon>Endopterygota</taxon>
        <taxon>Diptera</taxon>
        <taxon>Brachycera</taxon>
        <taxon>Muscomorpha</taxon>
        <taxon>Ephydroidea</taxon>
        <taxon>Drosophilidae</taxon>
        <taxon>Drosophila</taxon>
        <taxon>Sophophora</taxon>
    </lineage>
</organism>
<reference evidence="1" key="1">
    <citation type="journal article" date="2005" name="Genetics">
        <title>A novel chimeric gene, siren, with retroposed promoter sequence in the Drosophila bipectinata complex.</title>
        <authorList>
            <person name="Nozawa M."/>
            <person name="Aotsuka T."/>
            <person name="Tamura K."/>
        </authorList>
    </citation>
    <scope>NUCLEOTIDE SEQUENCE</scope>
</reference>